<dbReference type="SUPFAM" id="SSF53756">
    <property type="entry name" value="UDP-Glycosyltransferase/glycogen phosphorylase"/>
    <property type="match status" value="1"/>
</dbReference>
<reference evidence="2 3" key="1">
    <citation type="submission" date="2024-04" db="EMBL/GenBank/DDBJ databases">
        <title>Bacillus oryzaecorticis sp. nov., a moderately halophilic bacterium isolated from rice husks.</title>
        <authorList>
            <person name="Zhu H.-S."/>
        </authorList>
    </citation>
    <scope>NUCLEOTIDE SEQUENCE [LARGE SCALE GENOMIC DNA]</scope>
    <source>
        <strain evidence="2 3">ZC255</strain>
    </source>
</reference>
<name>A0ABU9K4Q7_9BACI</name>
<comment type="caution">
    <text evidence="2">The sequence shown here is derived from an EMBL/GenBank/DDBJ whole genome shotgun (WGS) entry which is preliminary data.</text>
</comment>
<evidence type="ECO:0000259" key="1">
    <source>
        <dbReference type="Pfam" id="PF00534"/>
    </source>
</evidence>
<dbReference type="Proteomes" id="UP001389717">
    <property type="component" value="Unassembled WGS sequence"/>
</dbReference>
<dbReference type="PANTHER" id="PTHR45947:SF15">
    <property type="entry name" value="TEICHURONIC ACID BIOSYNTHESIS GLYCOSYLTRANSFERASE TUAC-RELATED"/>
    <property type="match status" value="1"/>
</dbReference>
<feature type="domain" description="Glycosyl transferase family 1" evidence="1">
    <location>
        <begin position="237"/>
        <end position="382"/>
    </location>
</feature>
<dbReference type="InterPro" id="IPR050194">
    <property type="entry name" value="Glycosyltransferase_grp1"/>
</dbReference>
<dbReference type="PANTHER" id="PTHR45947">
    <property type="entry name" value="SULFOQUINOVOSYL TRANSFERASE SQD2"/>
    <property type="match status" value="1"/>
</dbReference>
<dbReference type="RefSeq" id="WP_341979272.1">
    <property type="nucleotide sequence ID" value="NZ_JBBYAF010000001.1"/>
</dbReference>
<keyword evidence="2" id="KW-0808">Transferase</keyword>
<keyword evidence="2" id="KW-0328">Glycosyltransferase</keyword>
<dbReference type="Pfam" id="PF00534">
    <property type="entry name" value="Glycos_transf_1"/>
    <property type="match status" value="1"/>
</dbReference>
<proteinExistence type="predicted"/>
<accession>A0ABU9K4Q7</accession>
<dbReference type="Gene3D" id="3.40.50.2000">
    <property type="entry name" value="Glycogen Phosphorylase B"/>
    <property type="match status" value="2"/>
</dbReference>
<dbReference type="GO" id="GO:0016757">
    <property type="term" value="F:glycosyltransferase activity"/>
    <property type="evidence" value="ECO:0007669"/>
    <property type="project" value="UniProtKB-KW"/>
</dbReference>
<keyword evidence="3" id="KW-1185">Reference proteome</keyword>
<gene>
    <name evidence="2" type="ORF">AAEO50_00490</name>
</gene>
<dbReference type="InterPro" id="IPR001296">
    <property type="entry name" value="Glyco_trans_1"/>
</dbReference>
<dbReference type="EC" id="2.4.-.-" evidence="2"/>
<evidence type="ECO:0000313" key="3">
    <source>
        <dbReference type="Proteomes" id="UP001389717"/>
    </source>
</evidence>
<sequence length="423" mass="48228">MKQVQSLILLTSRFPYSPGEEFIYNEVKVLAEKFDKIIIVPTNQECWNLDKPHNRELPGNVKVEILKSPIKNIKYRKMLNLVKGLTNSQVRSWYKKDVHNAGKFGLKGKIKLYKWVADANQIRNQIGPIEKKAEGGSIYYSYWLTPAAASLAMEKERRSIKAVSRVHGGDLYSERHSPPYLPLQEEVIRFLDKTFSISGNGKQYLTNKFSEINHKIEVNRLGTKGIELSYGEMERKSDVLKLVSVSYLKSVKRVHLIAEAIKKAAVPIHWVHIGDGPEKERIQNIIEEFPEQSKGELAGNLTNDEVIQTLGSQPFDVFLNVSESEGIPVTIMEAFSAKIPAIATDVGGTTEVVNERNGWLLDKDFDPEQITQILNDLFMQPGTLQPKREEAYHTWKNKYSSDDNYVRFAENLQSLGALYDHEY</sequence>
<protein>
    <submittedName>
        <fullName evidence="2">Glycosyltransferase</fullName>
        <ecNumber evidence="2">2.4.-.-</ecNumber>
    </submittedName>
</protein>
<dbReference type="EMBL" id="JBBYAF010000001">
    <property type="protein sequence ID" value="MEL3970746.1"/>
    <property type="molecule type" value="Genomic_DNA"/>
</dbReference>
<evidence type="ECO:0000313" key="2">
    <source>
        <dbReference type="EMBL" id="MEL3970746.1"/>
    </source>
</evidence>
<organism evidence="2 3">
    <name type="scientific">Rossellomorea oryzaecorticis</name>
    <dbReference type="NCBI Taxonomy" id="1396505"/>
    <lineage>
        <taxon>Bacteria</taxon>
        <taxon>Bacillati</taxon>
        <taxon>Bacillota</taxon>
        <taxon>Bacilli</taxon>
        <taxon>Bacillales</taxon>
        <taxon>Bacillaceae</taxon>
        <taxon>Rossellomorea</taxon>
    </lineage>
</organism>